<dbReference type="PANTHER" id="PTHR33546:SF1">
    <property type="entry name" value="LARGE, MULTIFUNCTIONAL SECRETED PROTEIN"/>
    <property type="match status" value="1"/>
</dbReference>
<organism evidence="4 5">
    <name type="scientific">Palleronia aestuarii</name>
    <dbReference type="NCBI Taxonomy" id="568105"/>
    <lineage>
        <taxon>Bacteria</taxon>
        <taxon>Pseudomonadati</taxon>
        <taxon>Pseudomonadota</taxon>
        <taxon>Alphaproteobacteria</taxon>
        <taxon>Rhodobacterales</taxon>
        <taxon>Roseobacteraceae</taxon>
        <taxon>Palleronia</taxon>
    </lineage>
</organism>
<dbReference type="Gene3D" id="2.120.10.30">
    <property type="entry name" value="TolB, C-terminal domain"/>
    <property type="match status" value="1"/>
</dbReference>
<proteinExistence type="predicted"/>
<evidence type="ECO:0000313" key="4">
    <source>
        <dbReference type="EMBL" id="PZX17042.1"/>
    </source>
</evidence>
<feature type="domain" description="Glucose/Sorbosone dehydrogenase" evidence="3">
    <location>
        <begin position="219"/>
        <end position="393"/>
    </location>
</feature>
<dbReference type="SUPFAM" id="SSF50952">
    <property type="entry name" value="Soluble quinoprotein glucose dehydrogenase"/>
    <property type="match status" value="1"/>
</dbReference>
<feature type="region of interest" description="Disordered" evidence="1">
    <location>
        <begin position="23"/>
        <end position="59"/>
    </location>
</feature>
<reference evidence="4 5" key="1">
    <citation type="submission" date="2018-06" db="EMBL/GenBank/DDBJ databases">
        <title>Genomic Encyclopedia of Archaeal and Bacterial Type Strains, Phase II (KMG-II): from individual species to whole genera.</title>
        <authorList>
            <person name="Goeker M."/>
        </authorList>
    </citation>
    <scope>NUCLEOTIDE SEQUENCE [LARGE SCALE GENOMIC DNA]</scope>
    <source>
        <strain evidence="4 5">DSM 22009</strain>
    </source>
</reference>
<dbReference type="InterPro" id="IPR012938">
    <property type="entry name" value="Glc/Sorbosone_DH"/>
</dbReference>
<keyword evidence="2" id="KW-0732">Signal</keyword>
<feature type="chain" id="PRO_5015936053" evidence="2">
    <location>
        <begin position="20"/>
        <end position="400"/>
    </location>
</feature>
<name>A0A2W7P0R5_9RHOB</name>
<protein>
    <submittedName>
        <fullName evidence="4">Glucose/arabinose dehydrogenase</fullName>
    </submittedName>
</protein>
<dbReference type="RefSeq" id="WP_211322725.1">
    <property type="nucleotide sequence ID" value="NZ_QKZL01000005.1"/>
</dbReference>
<evidence type="ECO:0000256" key="1">
    <source>
        <dbReference type="SAM" id="MobiDB-lite"/>
    </source>
</evidence>
<dbReference type="InterPro" id="IPR011042">
    <property type="entry name" value="6-blade_b-propeller_TolB-like"/>
</dbReference>
<keyword evidence="5" id="KW-1185">Reference proteome</keyword>
<feature type="signal peptide" evidence="2">
    <location>
        <begin position="1"/>
        <end position="19"/>
    </location>
</feature>
<evidence type="ECO:0000313" key="5">
    <source>
        <dbReference type="Proteomes" id="UP000248916"/>
    </source>
</evidence>
<dbReference type="EMBL" id="QKZL01000005">
    <property type="protein sequence ID" value="PZX17042.1"/>
    <property type="molecule type" value="Genomic_DNA"/>
</dbReference>
<accession>A0A2W7P0R5</accession>
<sequence>MRDFRGALILALAAPVAMAGQAGWAQDDEPGGPLEGRPETEAAQQLAPQTPPPLPTPEDQLPIDMLEAPEGFSVEVFAAGVNNARTLRVADDGTVFVGNWEGNDVYVIEEGGEPRTIYEDLDWPNGIVLHDGDLYIAEHTKISVAENIMENLDNPPELKEIYSELGEPRPHGWRFVDIGPDDMLYVSNSSPCNICAREEGFGEIRRMGLDGSGAEPILTGMRNTVGFDFHPETGNLWFTDNQRDWLSEDIPEDELNVLTEEGQDFGFPYCHNGLFTDPEFGWGHECSEFTDPVALLGPHTAPLGMRFYQGDMFPEEYQGQIFIAKHGPWNRTEKEGAEVAIAYLDGETGIERTEPFLTGFIQDNQYVGRPVDVAVMPDGSMLVSDDWNGAIYRVSYDGGN</sequence>
<comment type="caution">
    <text evidence="4">The sequence shown here is derived from an EMBL/GenBank/DDBJ whole genome shotgun (WGS) entry which is preliminary data.</text>
</comment>
<evidence type="ECO:0000256" key="2">
    <source>
        <dbReference type="SAM" id="SignalP"/>
    </source>
</evidence>
<dbReference type="Proteomes" id="UP000248916">
    <property type="component" value="Unassembled WGS sequence"/>
</dbReference>
<evidence type="ECO:0000259" key="3">
    <source>
        <dbReference type="Pfam" id="PF07995"/>
    </source>
</evidence>
<dbReference type="PANTHER" id="PTHR33546">
    <property type="entry name" value="LARGE, MULTIFUNCTIONAL SECRETED PROTEIN-RELATED"/>
    <property type="match status" value="1"/>
</dbReference>
<dbReference type="InterPro" id="IPR011041">
    <property type="entry name" value="Quinoprot_gluc/sorb_DH_b-prop"/>
</dbReference>
<dbReference type="Pfam" id="PF07995">
    <property type="entry name" value="GSDH"/>
    <property type="match status" value="1"/>
</dbReference>
<dbReference type="AlphaFoldDB" id="A0A2W7P0R5"/>
<gene>
    <name evidence="4" type="ORF">LX81_01673</name>
</gene>